<dbReference type="PANTHER" id="PTHR37833">
    <property type="entry name" value="LIPOPROTEIN-RELATED"/>
    <property type="match status" value="1"/>
</dbReference>
<dbReference type="InterPro" id="IPR013783">
    <property type="entry name" value="Ig-like_fold"/>
</dbReference>
<name>A0A1F5P966_9BACT</name>
<comment type="caution">
    <text evidence="1">The sequence shown here is derived from an EMBL/GenBank/DDBJ whole genome shotgun (WGS) entry which is preliminary data.</text>
</comment>
<dbReference type="Proteomes" id="UP000176786">
    <property type="component" value="Unassembled WGS sequence"/>
</dbReference>
<dbReference type="Pfam" id="PF07610">
    <property type="entry name" value="DUF1573"/>
    <property type="match status" value="1"/>
</dbReference>
<organism evidence="1 2">
    <name type="scientific">Candidatus Doudnabacteria bacterium RIFCSPHIGHO2_02_FULL_46_11</name>
    <dbReference type="NCBI Taxonomy" id="1817832"/>
    <lineage>
        <taxon>Bacteria</taxon>
        <taxon>Candidatus Doudnaibacteriota</taxon>
    </lineage>
</organism>
<dbReference type="AlphaFoldDB" id="A0A1F5P966"/>
<dbReference type="EMBL" id="MFES01000002">
    <property type="protein sequence ID" value="OGE86499.1"/>
    <property type="molecule type" value="Genomic_DNA"/>
</dbReference>
<accession>A0A1F5P966</accession>
<dbReference type="STRING" id="1817832.A3J48_00030"/>
<reference evidence="1 2" key="1">
    <citation type="journal article" date="2016" name="Nat. Commun.">
        <title>Thousands of microbial genomes shed light on interconnected biogeochemical processes in an aquifer system.</title>
        <authorList>
            <person name="Anantharaman K."/>
            <person name="Brown C.T."/>
            <person name="Hug L.A."/>
            <person name="Sharon I."/>
            <person name="Castelle C.J."/>
            <person name="Probst A.J."/>
            <person name="Thomas B.C."/>
            <person name="Singh A."/>
            <person name="Wilkins M.J."/>
            <person name="Karaoz U."/>
            <person name="Brodie E.L."/>
            <person name="Williams K.H."/>
            <person name="Hubbard S.S."/>
            <person name="Banfield J.F."/>
        </authorList>
    </citation>
    <scope>NUCLEOTIDE SEQUENCE [LARGE SCALE GENOMIC DNA]</scope>
</reference>
<protein>
    <recommendedName>
        <fullName evidence="3">DUF1573 domain-containing protein</fullName>
    </recommendedName>
</protein>
<gene>
    <name evidence="1" type="ORF">A3J48_00030</name>
</gene>
<dbReference type="Gene3D" id="2.60.40.10">
    <property type="entry name" value="Immunoglobulins"/>
    <property type="match status" value="1"/>
</dbReference>
<dbReference type="InterPro" id="IPR011467">
    <property type="entry name" value="DUF1573"/>
</dbReference>
<evidence type="ECO:0000313" key="1">
    <source>
        <dbReference type="EMBL" id="OGE86499.1"/>
    </source>
</evidence>
<proteinExistence type="predicted"/>
<sequence length="168" mass="17866">MNKEFKVILVIAAGILVLGGVAAFIQPQNDTHGDIVGEQNGPVLLTADHTSFDFGDISMKNGKVDHIYKIKNTTAEPLEISKLYTSCMCTQVALLLEDLEFGPFGMPGHSGIPEINKTLAPGQEAQVKAIYDPNAHGPAGIGLADRQIIVETKQGSPLLLAFTANVTP</sequence>
<dbReference type="PANTHER" id="PTHR37833:SF1">
    <property type="entry name" value="SIGNAL PEPTIDE PROTEIN"/>
    <property type="match status" value="1"/>
</dbReference>
<evidence type="ECO:0000313" key="2">
    <source>
        <dbReference type="Proteomes" id="UP000176786"/>
    </source>
</evidence>
<evidence type="ECO:0008006" key="3">
    <source>
        <dbReference type="Google" id="ProtNLM"/>
    </source>
</evidence>